<dbReference type="Pfam" id="PF08245">
    <property type="entry name" value="Mur_ligase_M"/>
    <property type="match status" value="1"/>
</dbReference>
<dbReference type="HAMAP" id="MF_00639">
    <property type="entry name" value="MurD"/>
    <property type="match status" value="1"/>
</dbReference>
<evidence type="ECO:0000256" key="3">
    <source>
        <dbReference type="ARBA" id="ARBA00022490"/>
    </source>
</evidence>
<evidence type="ECO:0000259" key="12">
    <source>
        <dbReference type="Pfam" id="PF08245"/>
    </source>
</evidence>
<dbReference type="Pfam" id="PF21799">
    <property type="entry name" value="MurD-like_N"/>
    <property type="match status" value="1"/>
</dbReference>
<name>A0ABY8QYQ0_9MICO</name>
<evidence type="ECO:0000256" key="7">
    <source>
        <dbReference type="ARBA" id="ARBA00022840"/>
    </source>
</evidence>
<dbReference type="Pfam" id="PF02875">
    <property type="entry name" value="Mur_ligase_C"/>
    <property type="match status" value="1"/>
</dbReference>
<keyword evidence="8 9" id="KW-0131">Cell cycle</keyword>
<evidence type="ECO:0000256" key="1">
    <source>
        <dbReference type="ARBA" id="ARBA00004496"/>
    </source>
</evidence>
<gene>
    <name evidence="9 13" type="primary">murD</name>
    <name evidence="13" type="ORF">LWF01_05955</name>
</gene>
<comment type="catalytic activity">
    <reaction evidence="9 10">
        <text>UDP-N-acetyl-alpha-D-muramoyl-L-alanine + D-glutamate + ATP = UDP-N-acetyl-alpha-D-muramoyl-L-alanyl-D-glutamate + ADP + phosphate + H(+)</text>
        <dbReference type="Rhea" id="RHEA:16429"/>
        <dbReference type="ChEBI" id="CHEBI:15378"/>
        <dbReference type="ChEBI" id="CHEBI:29986"/>
        <dbReference type="ChEBI" id="CHEBI:30616"/>
        <dbReference type="ChEBI" id="CHEBI:43474"/>
        <dbReference type="ChEBI" id="CHEBI:83898"/>
        <dbReference type="ChEBI" id="CHEBI:83900"/>
        <dbReference type="ChEBI" id="CHEBI:456216"/>
        <dbReference type="EC" id="6.3.2.9"/>
    </reaction>
</comment>
<dbReference type="NCBIfam" id="TIGR01087">
    <property type="entry name" value="murD"/>
    <property type="match status" value="1"/>
</dbReference>
<dbReference type="InterPro" id="IPR005762">
    <property type="entry name" value="MurD"/>
</dbReference>
<dbReference type="PROSITE" id="PS01011">
    <property type="entry name" value="FOLYLPOLYGLU_SYNT_1"/>
    <property type="match status" value="1"/>
</dbReference>
<keyword evidence="9 10" id="KW-0573">Peptidoglycan synthesis</keyword>
<dbReference type="GO" id="GO:0008764">
    <property type="term" value="F:UDP-N-acetylmuramoylalanine-D-glutamate ligase activity"/>
    <property type="evidence" value="ECO:0007669"/>
    <property type="project" value="UniProtKB-EC"/>
</dbReference>
<keyword evidence="9 10" id="KW-0133">Cell shape</keyword>
<evidence type="ECO:0000256" key="10">
    <source>
        <dbReference type="RuleBase" id="RU003664"/>
    </source>
</evidence>
<keyword evidence="4 9" id="KW-0436">Ligase</keyword>
<protein>
    <recommendedName>
        <fullName evidence="9 10">UDP-N-acetylmuramoylalanine--D-glutamate ligase</fullName>
        <ecNumber evidence="9 10">6.3.2.9</ecNumber>
    </recommendedName>
    <alternativeName>
        <fullName evidence="9">D-glutamic acid-adding enzyme</fullName>
    </alternativeName>
    <alternativeName>
        <fullName evidence="9">UDP-N-acetylmuramoyl-L-alanyl-D-glutamate synthetase</fullName>
    </alternativeName>
</protein>
<dbReference type="InterPro" id="IPR036565">
    <property type="entry name" value="Mur-like_cat_sf"/>
</dbReference>
<evidence type="ECO:0000313" key="14">
    <source>
        <dbReference type="Proteomes" id="UP001209083"/>
    </source>
</evidence>
<proteinExistence type="inferred from homology"/>
<dbReference type="RefSeq" id="WP_432761994.1">
    <property type="nucleotide sequence ID" value="NZ_CP090958.1"/>
</dbReference>
<comment type="pathway">
    <text evidence="2 9 10">Cell wall biogenesis; peptidoglycan biosynthesis.</text>
</comment>
<keyword evidence="14" id="KW-1185">Reference proteome</keyword>
<dbReference type="Gene3D" id="3.90.190.20">
    <property type="entry name" value="Mur ligase, C-terminal domain"/>
    <property type="match status" value="1"/>
</dbReference>
<dbReference type="SUPFAM" id="SSF53623">
    <property type="entry name" value="MurD-like peptide ligases, catalytic domain"/>
    <property type="match status" value="1"/>
</dbReference>
<evidence type="ECO:0000256" key="9">
    <source>
        <dbReference type="HAMAP-Rule" id="MF_00639"/>
    </source>
</evidence>
<dbReference type="EC" id="6.3.2.9" evidence="9 10"/>
<keyword evidence="5 9" id="KW-0132">Cell division</keyword>
<comment type="function">
    <text evidence="9 10">Cell wall formation. Catalyzes the addition of glutamate to the nucleotide precursor UDP-N-acetylmuramoyl-L-alanine (UMA).</text>
</comment>
<dbReference type="InterPro" id="IPR018109">
    <property type="entry name" value="Folylpolyglutamate_synth_CS"/>
</dbReference>
<evidence type="ECO:0000256" key="5">
    <source>
        <dbReference type="ARBA" id="ARBA00022618"/>
    </source>
</evidence>
<keyword evidence="6 9" id="KW-0547">Nucleotide-binding</keyword>
<feature type="binding site" evidence="9">
    <location>
        <begin position="142"/>
        <end position="148"/>
    </location>
    <ligand>
        <name>ATP</name>
        <dbReference type="ChEBI" id="CHEBI:30616"/>
    </ligand>
</feature>
<dbReference type="InterPro" id="IPR013221">
    <property type="entry name" value="Mur_ligase_cen"/>
</dbReference>
<evidence type="ECO:0000259" key="11">
    <source>
        <dbReference type="Pfam" id="PF02875"/>
    </source>
</evidence>
<keyword evidence="9 10" id="KW-0961">Cell wall biogenesis/degradation</keyword>
<reference evidence="13 14" key="1">
    <citation type="submission" date="2023-05" db="EMBL/GenBank/DDBJ databases">
        <title>Lithophilousrod everest ZFBP1038 complete genpme.</title>
        <authorList>
            <person name="Tian M."/>
        </authorList>
    </citation>
    <scope>NUCLEOTIDE SEQUENCE [LARGE SCALE GENOMIC DNA]</scope>
    <source>
        <strain evidence="13 14">ZFBP1038</strain>
    </source>
</reference>
<comment type="similarity">
    <text evidence="9">Belongs to the MurCDEF family.</text>
</comment>
<dbReference type="PANTHER" id="PTHR43692">
    <property type="entry name" value="UDP-N-ACETYLMURAMOYLALANINE--D-GLUTAMATE LIGASE"/>
    <property type="match status" value="1"/>
</dbReference>
<accession>A0ABY8QYQ0</accession>
<dbReference type="SUPFAM" id="SSF51984">
    <property type="entry name" value="MurCD N-terminal domain"/>
    <property type="match status" value="1"/>
</dbReference>
<feature type="domain" description="Mur ligase central" evidence="12">
    <location>
        <begin position="140"/>
        <end position="258"/>
    </location>
</feature>
<evidence type="ECO:0000256" key="6">
    <source>
        <dbReference type="ARBA" id="ARBA00022741"/>
    </source>
</evidence>
<dbReference type="InterPro" id="IPR036615">
    <property type="entry name" value="Mur_ligase_C_dom_sf"/>
</dbReference>
<evidence type="ECO:0000313" key="13">
    <source>
        <dbReference type="EMBL" id="WGW13310.1"/>
    </source>
</evidence>
<dbReference type="Gene3D" id="3.40.1190.10">
    <property type="entry name" value="Mur-like, catalytic domain"/>
    <property type="match status" value="1"/>
</dbReference>
<feature type="domain" description="Mur ligase C-terminal" evidence="11">
    <location>
        <begin position="355"/>
        <end position="483"/>
    </location>
</feature>
<dbReference type="InterPro" id="IPR004101">
    <property type="entry name" value="Mur_ligase_C"/>
</dbReference>
<dbReference type="Gene3D" id="3.40.50.720">
    <property type="entry name" value="NAD(P)-binding Rossmann-like Domain"/>
    <property type="match status" value="1"/>
</dbReference>
<dbReference type="Proteomes" id="UP001209083">
    <property type="component" value="Chromosome"/>
</dbReference>
<dbReference type="EMBL" id="CP090958">
    <property type="protein sequence ID" value="WGW13310.1"/>
    <property type="molecule type" value="Genomic_DNA"/>
</dbReference>
<keyword evidence="3 9" id="KW-0963">Cytoplasm</keyword>
<sequence>MGCRPVTESPRLARINGKTGGLDGLNIVVTGLGVSGFPAAVHLAERGASVIVVDSSSAEKFEDKINILSVFDAEVRLGPDAVLELPRFADALPDLVITSPGWRPDQPLLAQAAANAVPIWGEVELAWRLRGDNPAPWLVVTGTNGKTTVTSMLESMLQAAGLRALAAGNIGTPLVEAVLDDSYEVLAVELSSFQLHWIHSMSAHSAVVLNIADDHADWHGSVDAYVADKARIYQRVQKAGIYNEDDPRTRKMLEEADVVEGARAIGVTLAIPAPSQLGLVEDVLCDRAFIAERRTSAAELGNVSDVAHASGLPDDAEVPAHQIFNALAAAALARSFGVPGGAIRDGLRSFTPGDHRIQTVAEADGVRWVNDSKATNPHAALASLGSLRNIVWIAGGLAKGAKYDDLVGQVADRLKAVVLIGVDTDPLSEALSRHAPDVPLVVVPHDETGTKNATKRGENVMADAVRAAAQLSQSGDTVILAPAAASMDQFDSYATRGDLFRDYARRHAEQ</sequence>
<evidence type="ECO:0000256" key="4">
    <source>
        <dbReference type="ARBA" id="ARBA00022598"/>
    </source>
</evidence>
<evidence type="ECO:0000256" key="8">
    <source>
        <dbReference type="ARBA" id="ARBA00023306"/>
    </source>
</evidence>
<comment type="subcellular location">
    <subcellularLocation>
        <location evidence="1 9 10">Cytoplasm</location>
    </subcellularLocation>
</comment>
<dbReference type="SUPFAM" id="SSF53244">
    <property type="entry name" value="MurD-like peptide ligases, peptide-binding domain"/>
    <property type="match status" value="1"/>
</dbReference>
<keyword evidence="7 9" id="KW-0067">ATP-binding</keyword>
<evidence type="ECO:0000256" key="2">
    <source>
        <dbReference type="ARBA" id="ARBA00004752"/>
    </source>
</evidence>
<organism evidence="13 14">
    <name type="scientific">Saxibacter everestensis</name>
    <dbReference type="NCBI Taxonomy" id="2909229"/>
    <lineage>
        <taxon>Bacteria</taxon>
        <taxon>Bacillati</taxon>
        <taxon>Actinomycetota</taxon>
        <taxon>Actinomycetes</taxon>
        <taxon>Micrococcales</taxon>
        <taxon>Brevibacteriaceae</taxon>
        <taxon>Saxibacter</taxon>
    </lineage>
</organism>
<dbReference type="PANTHER" id="PTHR43692:SF1">
    <property type="entry name" value="UDP-N-ACETYLMURAMOYLALANINE--D-GLUTAMATE LIGASE"/>
    <property type="match status" value="1"/>
</dbReference>